<evidence type="ECO:0000313" key="8">
    <source>
        <dbReference type="Proteomes" id="UP001158067"/>
    </source>
</evidence>
<evidence type="ECO:0000256" key="1">
    <source>
        <dbReference type="ARBA" id="ARBA00022485"/>
    </source>
</evidence>
<dbReference type="InterPro" id="IPR039650">
    <property type="entry name" value="HdrA-like"/>
</dbReference>
<keyword evidence="6" id="KW-0732">Signal</keyword>
<comment type="caution">
    <text evidence="7">The sequence shown here is derived from an EMBL/GenBank/DDBJ whole genome shotgun (WGS) entry which is preliminary data.</text>
</comment>
<dbReference type="PANTHER" id="PTHR43498">
    <property type="entry name" value="FERREDOXIN:COB-COM HETERODISULFIDE REDUCTASE SUBUNIT A"/>
    <property type="match status" value="1"/>
</dbReference>
<dbReference type="EMBL" id="FXUG01000011">
    <property type="protein sequence ID" value="SMP68896.1"/>
    <property type="molecule type" value="Genomic_DNA"/>
</dbReference>
<evidence type="ECO:0000256" key="3">
    <source>
        <dbReference type="ARBA" id="ARBA00023002"/>
    </source>
</evidence>
<keyword evidence="5" id="KW-0411">Iron-sulfur</keyword>
<dbReference type="InterPro" id="IPR036188">
    <property type="entry name" value="FAD/NAD-bd_sf"/>
</dbReference>
<evidence type="ECO:0000256" key="2">
    <source>
        <dbReference type="ARBA" id="ARBA00022723"/>
    </source>
</evidence>
<dbReference type="SUPFAM" id="SSF51905">
    <property type="entry name" value="FAD/NAD(P)-binding domain"/>
    <property type="match status" value="2"/>
</dbReference>
<dbReference type="PANTHER" id="PTHR43498:SF1">
    <property type="entry name" value="COB--COM HETERODISULFIDE REDUCTASE IRON-SULFUR SUBUNIT A"/>
    <property type="match status" value="1"/>
</dbReference>
<sequence>MPQRVLPLALILFGSMIATAAPPSQHADVVVYGSTSGGVMASVQAARQGKSVLLVSTNGRLGGLTSSGLGKTDILYPETLGGLNAEFYQRVSTYYDNPENWFCSKRKKWNPNSSWGKEDIQGIMLNFEPHVAEELFNQFVAEQPNIQVISGERLNRSIDVLKQEGVIQEIEMESGLKLTGKIFLDCTYEGDLMDAAGVSFTVGREANSKYNETANGIQLDSTKHQFPPGISPYVIADDPTSGLLPNILPHPPGKTGDGDNRIQAYCFRLCLTDNVDNRLPFRKPDGYQRHDYTLLKRLMERGVFSNLGNSGAMPNCKTDTNNHGPFSSDFIGMNHNWPLASYAERDEIYQAHKDYQMGMWYYLTADPETPAAFREKYSDWGLAKDEFQSTGGWPHELYVREGRRMLGRLVMTEKHCQLKESVDDPIARGGYNMDSHHNSRYVTADGDVRNEGDVQNRSGAYEISYRAITPKSDECRNLLVPVCLSASHIAYGSIRMEPVFMYLGQSAGSAAALSIDHECSVQSLDYSKLSKQLVDNGQLN</sequence>
<name>A0ABY1QE36_9BACT</name>
<protein>
    <submittedName>
        <fullName evidence="7">FAD dependent oxidoreductase</fullName>
    </submittedName>
</protein>
<feature type="chain" id="PRO_5046013733" evidence="6">
    <location>
        <begin position="21"/>
        <end position="540"/>
    </location>
</feature>
<keyword evidence="1" id="KW-0004">4Fe-4S</keyword>
<dbReference type="Pfam" id="PF12831">
    <property type="entry name" value="FAD_oxidored"/>
    <property type="match status" value="1"/>
</dbReference>
<evidence type="ECO:0000313" key="7">
    <source>
        <dbReference type="EMBL" id="SMP68896.1"/>
    </source>
</evidence>
<evidence type="ECO:0000256" key="4">
    <source>
        <dbReference type="ARBA" id="ARBA00023004"/>
    </source>
</evidence>
<gene>
    <name evidence="7" type="ORF">SAMN06265222_111127</name>
</gene>
<feature type="signal peptide" evidence="6">
    <location>
        <begin position="1"/>
        <end position="20"/>
    </location>
</feature>
<keyword evidence="3" id="KW-0560">Oxidoreductase</keyword>
<evidence type="ECO:0000256" key="6">
    <source>
        <dbReference type="SAM" id="SignalP"/>
    </source>
</evidence>
<keyword evidence="2" id="KW-0479">Metal-binding</keyword>
<accession>A0ABY1QE36</accession>
<reference evidence="7 8" key="1">
    <citation type="submission" date="2017-05" db="EMBL/GenBank/DDBJ databases">
        <authorList>
            <person name="Varghese N."/>
            <person name="Submissions S."/>
        </authorList>
    </citation>
    <scope>NUCLEOTIDE SEQUENCE [LARGE SCALE GENOMIC DNA]</scope>
    <source>
        <strain evidence="7 8">DSM 25457</strain>
    </source>
</reference>
<organism evidence="7 8">
    <name type="scientific">Neorhodopirellula lusitana</name>
    <dbReference type="NCBI Taxonomy" id="445327"/>
    <lineage>
        <taxon>Bacteria</taxon>
        <taxon>Pseudomonadati</taxon>
        <taxon>Planctomycetota</taxon>
        <taxon>Planctomycetia</taxon>
        <taxon>Pirellulales</taxon>
        <taxon>Pirellulaceae</taxon>
        <taxon>Neorhodopirellula</taxon>
    </lineage>
</organism>
<evidence type="ECO:0000256" key="5">
    <source>
        <dbReference type="ARBA" id="ARBA00023014"/>
    </source>
</evidence>
<keyword evidence="4" id="KW-0408">Iron</keyword>
<dbReference type="Proteomes" id="UP001158067">
    <property type="component" value="Unassembled WGS sequence"/>
</dbReference>
<proteinExistence type="predicted"/>
<dbReference type="Gene3D" id="3.50.50.60">
    <property type="entry name" value="FAD/NAD(P)-binding domain"/>
    <property type="match status" value="1"/>
</dbReference>
<keyword evidence="8" id="KW-1185">Reference proteome</keyword>